<evidence type="ECO:0000256" key="4">
    <source>
        <dbReference type="ARBA" id="ARBA00022692"/>
    </source>
</evidence>
<dbReference type="Pfam" id="PF05977">
    <property type="entry name" value="MFS_3"/>
    <property type="match status" value="1"/>
</dbReference>
<evidence type="ECO:0000256" key="6">
    <source>
        <dbReference type="ARBA" id="ARBA00023136"/>
    </source>
</evidence>
<gene>
    <name evidence="8" type="ORF">I4I82_21130</name>
</gene>
<dbReference type="Proteomes" id="UP000694300">
    <property type="component" value="Unassembled WGS sequence"/>
</dbReference>
<keyword evidence="4 7" id="KW-0812">Transmembrane</keyword>
<feature type="transmembrane region" description="Helical" evidence="7">
    <location>
        <begin position="387"/>
        <end position="406"/>
    </location>
</feature>
<comment type="subcellular location">
    <subcellularLocation>
        <location evidence="1">Cell membrane</location>
        <topology evidence="1">Multi-pass membrane protein</topology>
    </subcellularLocation>
</comment>
<feature type="transmembrane region" description="Helical" evidence="7">
    <location>
        <begin position="62"/>
        <end position="84"/>
    </location>
</feature>
<evidence type="ECO:0000256" key="3">
    <source>
        <dbReference type="ARBA" id="ARBA00022475"/>
    </source>
</evidence>
<evidence type="ECO:0000256" key="1">
    <source>
        <dbReference type="ARBA" id="ARBA00004651"/>
    </source>
</evidence>
<feature type="transmembrane region" description="Helical" evidence="7">
    <location>
        <begin position="359"/>
        <end position="381"/>
    </location>
</feature>
<dbReference type="PANTHER" id="PTHR23513">
    <property type="entry name" value="INTEGRAL MEMBRANE EFFLUX PROTEIN-RELATED"/>
    <property type="match status" value="1"/>
</dbReference>
<sequence length="416" mass="43223">MSGSEVPEPVPPRPRFLARTVRSLKHPNYRRFIGGHAVSIIGTWMQRIAQDWLVLELTGSPVAIGTATALQFLPVLLFGMWGGVLVDRFDRWKLIVGTQVASGVLAAVLAVSTLLGATSLGLVFVMAALLGLVTVVDGPARQAFITDLVPPADYVNAQALNSTIHNSGRLIGPAVAGLVIAAAGAGPAFAVNAVSFVAVLVGLARIDRAALHRTTRVARGPGQAREGLRYAWRHRELRAALFLVAVVGVFGQNFRVVLPVMATEVLGGDAATYGWLTAAMGLGAVLGAFGAASSERVTGRGLLAWTLVFGVVNLVAALAGQLTVALAALLAVGVANILFNTLARTLLQLHSAPEMQGRVMALHSLLFLGTTPIGAPLLGWVCEVAGVPWAFVVAGGTALLAAGVAARRLLLRPVPA</sequence>
<dbReference type="RefSeq" id="WP_218595962.1">
    <property type="nucleotide sequence ID" value="NZ_JADQDF010000001.1"/>
</dbReference>
<comment type="caution">
    <text evidence="8">The sequence shown here is derived from an EMBL/GenBank/DDBJ whole genome shotgun (WGS) entry which is preliminary data.</text>
</comment>
<keyword evidence="3" id="KW-1003">Cell membrane</keyword>
<evidence type="ECO:0000256" key="5">
    <source>
        <dbReference type="ARBA" id="ARBA00022989"/>
    </source>
</evidence>
<feature type="transmembrane region" description="Helical" evidence="7">
    <location>
        <begin position="325"/>
        <end position="347"/>
    </location>
</feature>
<dbReference type="PANTHER" id="PTHR23513:SF11">
    <property type="entry name" value="STAPHYLOFERRIN A TRANSPORTER"/>
    <property type="match status" value="1"/>
</dbReference>
<organism evidence="8 9">
    <name type="scientific">Pseudonocardia oceani</name>
    <dbReference type="NCBI Taxonomy" id="2792013"/>
    <lineage>
        <taxon>Bacteria</taxon>
        <taxon>Bacillati</taxon>
        <taxon>Actinomycetota</taxon>
        <taxon>Actinomycetes</taxon>
        <taxon>Pseudonocardiales</taxon>
        <taxon>Pseudonocardiaceae</taxon>
        <taxon>Pseudonocardia</taxon>
    </lineage>
</organism>
<feature type="transmembrane region" description="Helical" evidence="7">
    <location>
        <begin position="302"/>
        <end position="319"/>
    </location>
</feature>
<dbReference type="InterPro" id="IPR010290">
    <property type="entry name" value="TM_effector"/>
</dbReference>
<evidence type="ECO:0000313" key="9">
    <source>
        <dbReference type="Proteomes" id="UP000694300"/>
    </source>
</evidence>
<feature type="transmembrane region" description="Helical" evidence="7">
    <location>
        <begin position="270"/>
        <end position="290"/>
    </location>
</feature>
<evidence type="ECO:0000313" key="8">
    <source>
        <dbReference type="EMBL" id="MBW0130165.1"/>
    </source>
</evidence>
<keyword evidence="2" id="KW-0813">Transport</keyword>
<evidence type="ECO:0000256" key="7">
    <source>
        <dbReference type="SAM" id="Phobius"/>
    </source>
</evidence>
<keyword evidence="9" id="KW-1185">Reference proteome</keyword>
<evidence type="ECO:0000256" key="2">
    <source>
        <dbReference type="ARBA" id="ARBA00022448"/>
    </source>
</evidence>
<keyword evidence="5 7" id="KW-1133">Transmembrane helix</keyword>
<dbReference type="CDD" id="cd06173">
    <property type="entry name" value="MFS_MefA_like"/>
    <property type="match status" value="1"/>
</dbReference>
<dbReference type="EMBL" id="JADQDF010000001">
    <property type="protein sequence ID" value="MBW0130165.1"/>
    <property type="molecule type" value="Genomic_DNA"/>
</dbReference>
<proteinExistence type="predicted"/>
<feature type="transmembrane region" description="Helical" evidence="7">
    <location>
        <begin position="239"/>
        <end position="258"/>
    </location>
</feature>
<name>A0ABS6UD38_9PSEU</name>
<protein>
    <submittedName>
        <fullName evidence="8">MFS transporter</fullName>
    </submittedName>
</protein>
<accession>A0ABS6UD38</accession>
<feature type="transmembrane region" description="Helical" evidence="7">
    <location>
        <begin position="170"/>
        <end position="203"/>
    </location>
</feature>
<keyword evidence="6 7" id="KW-0472">Membrane</keyword>
<feature type="transmembrane region" description="Helical" evidence="7">
    <location>
        <begin position="104"/>
        <end position="130"/>
    </location>
</feature>
<reference evidence="8 9" key="1">
    <citation type="submission" date="2020-11" db="EMBL/GenBank/DDBJ databases">
        <title>Pseudonocardia abyssalis sp. nov. and Pseudonocardia oceani sp. nov., description and phylogenomic analysis of two novel actinomycetes isolated from the deep Southern Ocean.</title>
        <authorList>
            <person name="Parra J."/>
        </authorList>
    </citation>
    <scope>NUCLEOTIDE SEQUENCE [LARGE SCALE GENOMIC DNA]</scope>
    <source>
        <strain evidence="9">KRD185</strain>
    </source>
</reference>